<gene>
    <name evidence="4" type="ORF">DFJ64_0700</name>
</gene>
<evidence type="ECO:0000256" key="1">
    <source>
        <dbReference type="ARBA" id="ARBA00022801"/>
    </source>
</evidence>
<evidence type="ECO:0000313" key="5">
    <source>
        <dbReference type="Proteomes" id="UP000256485"/>
    </source>
</evidence>
<evidence type="ECO:0000313" key="4">
    <source>
        <dbReference type="EMBL" id="REF35324.1"/>
    </source>
</evidence>
<evidence type="ECO:0000259" key="3">
    <source>
        <dbReference type="Pfam" id="PF02018"/>
    </source>
</evidence>
<dbReference type="Pfam" id="PF02018">
    <property type="entry name" value="CBM_4_9"/>
    <property type="match status" value="1"/>
</dbReference>
<dbReference type="Proteomes" id="UP000256485">
    <property type="component" value="Unassembled WGS sequence"/>
</dbReference>
<feature type="domain" description="CBM-cenC" evidence="3">
    <location>
        <begin position="37"/>
        <end position="131"/>
    </location>
</feature>
<dbReference type="EMBL" id="QTUC01000001">
    <property type="protein sequence ID" value="REF35324.1"/>
    <property type="molecule type" value="Genomic_DNA"/>
</dbReference>
<dbReference type="SUPFAM" id="SSF49785">
    <property type="entry name" value="Galactose-binding domain-like"/>
    <property type="match status" value="1"/>
</dbReference>
<keyword evidence="5" id="KW-1185">Reference proteome</keyword>
<accession>A0A3D9VB04</accession>
<feature type="signal peptide" evidence="2">
    <location>
        <begin position="1"/>
        <end position="22"/>
    </location>
</feature>
<protein>
    <submittedName>
        <fullName evidence="4">Carbohydrate binding protein</fullName>
    </submittedName>
</protein>
<dbReference type="InterPro" id="IPR008979">
    <property type="entry name" value="Galactose-bd-like_sf"/>
</dbReference>
<proteinExistence type="predicted"/>
<keyword evidence="1" id="KW-0378">Hydrolase</keyword>
<keyword evidence="2" id="KW-0732">Signal</keyword>
<sequence>MRRGLVLLTAGMVAAVGGVAQAEVTDAEPVLHDGDLLLRNHSFEDGLTGWSPTNGRGGEPTPPCRDAVTTTTEWASDGSRALLLPGRPPCRRVGAVNSSVSVSPGQHYTAFAHVHADKAATIRLRWLDEQGRVVSVSSSTTRRGSDVAEVSASAPAAAREVQVELAAADRALFDQVLITAPLTVLDRQITKGTSYLSMAAGVDENGRAVTYAVGTGSEHDPAVLTVTDILTGEVVRNVRLPGATGAWGIRQNPVLGHGDRIYYGTQAEYGHNEGAFGWLDLATGECTTLDGVVGHQSVNTIAASGDKVFGIGHGVVSGRIAPVMSTVR</sequence>
<reference evidence="4 5" key="1">
    <citation type="submission" date="2018-08" db="EMBL/GenBank/DDBJ databases">
        <title>Sequencing the genomes of 1000 actinobacteria strains.</title>
        <authorList>
            <person name="Klenk H.-P."/>
        </authorList>
    </citation>
    <scope>NUCLEOTIDE SEQUENCE [LARGE SCALE GENOMIC DNA]</scope>
    <source>
        <strain evidence="4 5">DSM 22891</strain>
    </source>
</reference>
<comment type="caution">
    <text evidence="4">The sequence shown here is derived from an EMBL/GenBank/DDBJ whole genome shotgun (WGS) entry which is preliminary data.</text>
</comment>
<dbReference type="GO" id="GO:0016798">
    <property type="term" value="F:hydrolase activity, acting on glycosyl bonds"/>
    <property type="evidence" value="ECO:0007669"/>
    <property type="project" value="InterPro"/>
</dbReference>
<dbReference type="Gene3D" id="2.60.120.260">
    <property type="entry name" value="Galactose-binding domain-like"/>
    <property type="match status" value="1"/>
</dbReference>
<dbReference type="AlphaFoldDB" id="A0A3D9VB04"/>
<dbReference type="RefSeq" id="WP_115849131.1">
    <property type="nucleotide sequence ID" value="NZ_QTUC01000001.1"/>
</dbReference>
<dbReference type="InterPro" id="IPR003305">
    <property type="entry name" value="CenC_carb-bd"/>
</dbReference>
<feature type="chain" id="PRO_5017646999" evidence="2">
    <location>
        <begin position="23"/>
        <end position="328"/>
    </location>
</feature>
<evidence type="ECO:0000256" key="2">
    <source>
        <dbReference type="SAM" id="SignalP"/>
    </source>
</evidence>
<organism evidence="4 5">
    <name type="scientific">Thermasporomyces composti</name>
    <dbReference type="NCBI Taxonomy" id="696763"/>
    <lineage>
        <taxon>Bacteria</taxon>
        <taxon>Bacillati</taxon>
        <taxon>Actinomycetota</taxon>
        <taxon>Actinomycetes</taxon>
        <taxon>Propionibacteriales</taxon>
        <taxon>Nocardioidaceae</taxon>
        <taxon>Thermasporomyces</taxon>
    </lineage>
</organism>
<name>A0A3D9VB04_THECX</name>